<dbReference type="STRING" id="693977.Deipr_0691"/>
<dbReference type="KEGG" id="dpt:Deipr_0691"/>
<feature type="chain" id="PRO_5003256064" description="Lipoprotein" evidence="1">
    <location>
        <begin position="23"/>
        <end position="268"/>
    </location>
</feature>
<proteinExistence type="predicted"/>
<organism evidence="2 3">
    <name type="scientific">Deinococcus proteolyticus (strain ATCC 35074 / DSM 20540 / JCM 6276 / NBRC 101906 / NCIMB 13154 / VKM Ac-1939 / CCM 2703 / MRP)</name>
    <dbReference type="NCBI Taxonomy" id="693977"/>
    <lineage>
        <taxon>Bacteria</taxon>
        <taxon>Thermotogati</taxon>
        <taxon>Deinococcota</taxon>
        <taxon>Deinococci</taxon>
        <taxon>Deinococcales</taxon>
        <taxon>Deinococcaceae</taxon>
        <taxon>Deinococcus</taxon>
    </lineage>
</organism>
<name>F0RLE7_DEIPM</name>
<accession>F0RLE7</accession>
<reference evidence="2 3" key="2">
    <citation type="journal article" date="2012" name="Stand. Genomic Sci.">
        <title>Complete genome sequence of the orange-red pigmented, radioresistant Deinococcus proteolyticus type strain (MRP(T)).</title>
        <authorList>
            <person name="Copeland A."/>
            <person name="Zeytun A."/>
            <person name="Yassawong M."/>
            <person name="Nolan M."/>
            <person name="Lucas S."/>
            <person name="Hammon N."/>
            <person name="Deshpande S."/>
            <person name="Cheng J.F."/>
            <person name="Han C."/>
            <person name="Tapia R."/>
            <person name="Goodwin L.A."/>
            <person name="Pitluck S."/>
            <person name="Mavromatis K."/>
            <person name="Liolios K."/>
            <person name="Pagani I."/>
            <person name="Ivanova N."/>
            <person name="Mikhailova N."/>
            <person name="Pati A."/>
            <person name="Chen A."/>
            <person name="Palaniappan K."/>
            <person name="Land M."/>
            <person name="Hauser L."/>
            <person name="Jeffries C.D."/>
            <person name="Brambilla E.M."/>
            <person name="Rohde M."/>
            <person name="Sikorski J."/>
            <person name="Pukall R."/>
            <person name="Goker M."/>
            <person name="Detter J.C."/>
            <person name="Woyke T."/>
            <person name="Bristow J."/>
            <person name="Eisen J.A."/>
            <person name="Markowitz V."/>
            <person name="Hugenholtz P."/>
            <person name="Kyrpides N.C."/>
            <person name="Klenk H.P."/>
            <person name="Lapidus A."/>
        </authorList>
    </citation>
    <scope>NUCLEOTIDE SEQUENCE [LARGE SCALE GENOMIC DNA]</scope>
    <source>
        <strain evidence="3">ATCC 35074 / DSM 20540 / JCM 6276 / NBRC 101906 / NCIMB 13154 / VKM Ac-1939 / CCM 2703 / MRP</strain>
    </source>
</reference>
<dbReference type="AlphaFoldDB" id="F0RLE7"/>
<gene>
    <name evidence="2" type="ordered locus">Deipr_0691</name>
</gene>
<evidence type="ECO:0008006" key="4">
    <source>
        <dbReference type="Google" id="ProtNLM"/>
    </source>
</evidence>
<protein>
    <recommendedName>
        <fullName evidence="4">Lipoprotein</fullName>
    </recommendedName>
</protein>
<keyword evidence="1" id="KW-0732">Signal</keyword>
<sequence length="268" mass="27247">MGGCLNSTMTLLRRFPAAPALAALLGTLAACAPAPLGGGPLTGLQGQTQTPQVQAPQVQAAFSDGGAVWSDGRQACVARVPQLRPVCPRWPAATGAVAWNEGRAWAALPSLGQVVTVDGAAETLPAGRVVAMSSTRIYREDGSALSYSAAEMPGTLGRPTQVLTGGDGRDYALVAGRLWQVDSGHAGALAEGSGRFLLAVPGGAEVTQVPTLSGRLGRLELRGSQVFRAGDPSAAALPGPAQAFGMIGNETYVLLGGAGQWQLIRLGQ</sequence>
<feature type="signal peptide" evidence="1">
    <location>
        <begin position="1"/>
        <end position="22"/>
    </location>
</feature>
<evidence type="ECO:0000256" key="1">
    <source>
        <dbReference type="SAM" id="SignalP"/>
    </source>
</evidence>
<dbReference type="Proteomes" id="UP000007718">
    <property type="component" value="Chromosome"/>
</dbReference>
<keyword evidence="3" id="KW-1185">Reference proteome</keyword>
<dbReference type="HOGENOM" id="CLU_094144_0_0_0"/>
<evidence type="ECO:0000313" key="2">
    <source>
        <dbReference type="EMBL" id="ADY25851.1"/>
    </source>
</evidence>
<dbReference type="EMBL" id="CP002536">
    <property type="protein sequence ID" value="ADY25851.1"/>
    <property type="molecule type" value="Genomic_DNA"/>
</dbReference>
<reference evidence="3" key="1">
    <citation type="submission" date="2011-02" db="EMBL/GenBank/DDBJ databases">
        <title>The complete sequence of chromosome of Deinococcus proteolyticus DSM 20540.</title>
        <authorList>
            <consortium name="US DOE Joint Genome Institute (JGI-PGF)"/>
            <person name="Lucas S."/>
            <person name="Copeland A."/>
            <person name="Lapidus A."/>
            <person name="Bruce D."/>
            <person name="Goodwin L."/>
            <person name="Pitluck S."/>
            <person name="Kyrpides N."/>
            <person name="Mavromatis K."/>
            <person name="Pagani I."/>
            <person name="Ivanova N."/>
            <person name="Ovchinnikova G."/>
            <person name="Zeytun A."/>
            <person name="Detter J.C."/>
            <person name="Han C."/>
            <person name="Land M."/>
            <person name="Hauser L."/>
            <person name="Markowitz V."/>
            <person name="Cheng J.-F."/>
            <person name="Hugenholtz P."/>
            <person name="Woyke T."/>
            <person name="Wu D."/>
            <person name="Pukall R."/>
            <person name="Steenblock K."/>
            <person name="Brambilla E."/>
            <person name="Klenk H.-P."/>
            <person name="Eisen J.A."/>
        </authorList>
    </citation>
    <scope>NUCLEOTIDE SEQUENCE [LARGE SCALE GENOMIC DNA]</scope>
    <source>
        <strain evidence="3">ATCC 35074 / DSM 20540 / JCM 6276 / NBRC 101906 / NCIMB 13154 / VKM Ac-1939 / CCM 2703 / MRP</strain>
    </source>
</reference>
<evidence type="ECO:0000313" key="3">
    <source>
        <dbReference type="Proteomes" id="UP000007718"/>
    </source>
</evidence>